<dbReference type="InterPro" id="IPR024171">
    <property type="entry name" value="SRK-like_kinase"/>
</dbReference>
<evidence type="ECO:0000256" key="10">
    <source>
        <dbReference type="ARBA" id="ARBA00022840"/>
    </source>
</evidence>
<evidence type="ECO:0000256" key="6">
    <source>
        <dbReference type="ARBA" id="ARBA00022729"/>
    </source>
</evidence>
<evidence type="ECO:0000256" key="7">
    <source>
        <dbReference type="ARBA" id="ARBA00022734"/>
    </source>
</evidence>
<dbReference type="GO" id="GO:0030246">
    <property type="term" value="F:carbohydrate binding"/>
    <property type="evidence" value="ECO:0007669"/>
    <property type="project" value="UniProtKB-KW"/>
</dbReference>
<dbReference type="InterPro" id="IPR051343">
    <property type="entry name" value="G-type_lectin_kinases/EP1-like"/>
</dbReference>
<dbReference type="InterPro" id="IPR036426">
    <property type="entry name" value="Bulb-type_lectin_dom_sf"/>
</dbReference>
<comment type="similarity">
    <text evidence="18">Belongs to the protein kinase superfamily. Ser/Thr protein kinase family.</text>
</comment>
<dbReference type="InterPro" id="IPR008271">
    <property type="entry name" value="Ser/Thr_kinase_AS"/>
</dbReference>
<sequence>MPQVFTTHNLLMISLGHIMASLLLLLAFSFLQFIHTRVDGASSQSISLGHSIVAGAQSSDAWYSQSELFAFGFYPQGTGYVVAIWLVIDEENPVVWTAYRDDPPVSPNSTLELTHKGELVLFSDERVIKIIAVNVSYAVMNNSGNFVLYNDDMGVVWQSFDFPTDSMLQGQKLSAGSELVSSVSKTNYSSGRFRIKLQMDDNIVMYPTNTDDTSINAYWASGTYDFAFNNSKNYLYLNNTGLLLINGSNSQVKRPLYTDNLYPAIRRVTLCDDGIFRLYSYNHTNSTPSTVWEVPVQRCYVKNFCGLNSYCTMNDDQPYCVCLPGSDYIDLTQKSSGCQRNFTKATCINGKENTTDYKMVTKEKLMWRSHPYYQGLTDNKEDCSNTCLEDCDCNAALWKEDESYCEKHKYPLRDVRRVYADDEISTAFFKVGTVSLYGQANDSFNSSSVEVPQGVVKKTWVLILVITIGFSIYSCISLSLSGFFVFKTRLLKYKRLLESRTMGLAEDLILRSYTYNELRKATNGFKQELGRGSFGTVYKGCIYKGNKTIAVKRLEKVVDEGEREFRAEMQVIGKTHHRNLVRLLGYCAEGKSERLLVYEYMSNGTLADRLFKSERLPDWSERVQIALDVARGILYLHEECESPIIHCDIKPQNILMDDFWTAKISDFGMAKLLMPDQSKTFTDARGTRGYLAPEWQKNIPISVKVDIFSYGIVLLEIICCRRNLEVHVSNTEEIVLSNWVYKCFERGQLELLVTNEEVEKESLERLVKVGLWCIQDDPALRPTMKCVVLMLEGITNIATPPCPTSTWKALVKGSPIVPVACISDTING</sequence>
<dbReference type="EC" id="2.7.11.1" evidence="18"/>
<dbReference type="EMBL" id="CM007891">
    <property type="protein sequence ID" value="OTG34669.1"/>
    <property type="molecule type" value="Genomic_DNA"/>
</dbReference>
<name>A0A251VHA3_HELAN</name>
<evidence type="ECO:0000256" key="5">
    <source>
        <dbReference type="ARBA" id="ARBA00022692"/>
    </source>
</evidence>
<dbReference type="PROSITE" id="PS50011">
    <property type="entry name" value="PROTEIN_KINASE_DOM"/>
    <property type="match status" value="1"/>
</dbReference>
<comment type="catalytic activity">
    <reaction evidence="17 18">
        <text>L-seryl-[protein] + ATP = O-phospho-L-seryl-[protein] + ADP + H(+)</text>
        <dbReference type="Rhea" id="RHEA:17989"/>
        <dbReference type="Rhea" id="RHEA-COMP:9863"/>
        <dbReference type="Rhea" id="RHEA-COMP:11604"/>
        <dbReference type="ChEBI" id="CHEBI:15378"/>
        <dbReference type="ChEBI" id="CHEBI:29999"/>
        <dbReference type="ChEBI" id="CHEBI:30616"/>
        <dbReference type="ChEBI" id="CHEBI:83421"/>
        <dbReference type="ChEBI" id="CHEBI:456216"/>
        <dbReference type="EC" id="2.7.11.1"/>
    </reaction>
</comment>
<dbReference type="GO" id="GO:0106310">
    <property type="term" value="F:protein serine kinase activity"/>
    <property type="evidence" value="ECO:0007669"/>
    <property type="project" value="RHEA"/>
</dbReference>
<keyword evidence="7" id="KW-0430">Lectin</keyword>
<protein>
    <recommendedName>
        <fullName evidence="18">Receptor-like serine/threonine-protein kinase</fullName>
        <ecNumber evidence="18">2.7.11.1</ecNumber>
    </recommendedName>
</protein>
<keyword evidence="15" id="KW-0325">Glycoprotein</keyword>
<evidence type="ECO:0000256" key="12">
    <source>
        <dbReference type="ARBA" id="ARBA00023136"/>
    </source>
</evidence>
<evidence type="ECO:0000256" key="11">
    <source>
        <dbReference type="ARBA" id="ARBA00022989"/>
    </source>
</evidence>
<evidence type="ECO:0000256" key="16">
    <source>
        <dbReference type="ARBA" id="ARBA00047899"/>
    </source>
</evidence>
<dbReference type="Pfam" id="PF01453">
    <property type="entry name" value="B_lectin"/>
    <property type="match status" value="1"/>
</dbReference>
<evidence type="ECO:0000256" key="15">
    <source>
        <dbReference type="ARBA" id="ARBA00023180"/>
    </source>
</evidence>
<evidence type="ECO:0000256" key="2">
    <source>
        <dbReference type="ARBA" id="ARBA00022527"/>
    </source>
</evidence>
<dbReference type="Gene3D" id="2.90.10.10">
    <property type="entry name" value="Bulb-type lectin domain"/>
    <property type="match status" value="2"/>
</dbReference>
<dbReference type="FunFam" id="3.30.200.20:FF:000059">
    <property type="entry name" value="S-receptor-like serine/threonine-protein kinase"/>
    <property type="match status" value="1"/>
</dbReference>
<feature type="domain" description="Protein kinase" evidence="21">
    <location>
        <begin position="523"/>
        <end position="794"/>
    </location>
</feature>
<keyword evidence="14" id="KW-0675">Receptor</keyword>
<evidence type="ECO:0000256" key="8">
    <source>
        <dbReference type="ARBA" id="ARBA00022741"/>
    </source>
</evidence>
<evidence type="ECO:0000259" key="21">
    <source>
        <dbReference type="PROSITE" id="PS50011"/>
    </source>
</evidence>
<dbReference type="PIRSF" id="PIRSF000641">
    <property type="entry name" value="SRK"/>
    <property type="match status" value="1"/>
</dbReference>
<dbReference type="CDD" id="cd14066">
    <property type="entry name" value="STKc_IRAK"/>
    <property type="match status" value="1"/>
</dbReference>
<comment type="subcellular location">
    <subcellularLocation>
        <location evidence="1">Membrane</location>
        <topology evidence="1">Single-pass type I membrane protein</topology>
    </subcellularLocation>
</comment>
<dbReference type="PANTHER" id="PTHR47976:SF27">
    <property type="entry name" value="RECEPTOR-LIKE SERINE_THREONINE-PROTEIN KINASE"/>
    <property type="match status" value="1"/>
</dbReference>
<dbReference type="InterPro" id="IPR000858">
    <property type="entry name" value="S_locus_glycoprot_dom"/>
</dbReference>
<evidence type="ECO:0000313" key="23">
    <source>
        <dbReference type="EMBL" id="OTG34669.1"/>
    </source>
</evidence>
<evidence type="ECO:0000256" key="3">
    <source>
        <dbReference type="ARBA" id="ARBA00022536"/>
    </source>
</evidence>
<dbReference type="SMART" id="SM00220">
    <property type="entry name" value="S_TKc"/>
    <property type="match status" value="1"/>
</dbReference>
<evidence type="ECO:0000256" key="14">
    <source>
        <dbReference type="ARBA" id="ARBA00023170"/>
    </source>
</evidence>
<keyword evidence="2 18" id="KW-0723">Serine/threonine-protein kinase</keyword>
<dbReference type="GO" id="GO:0004674">
    <property type="term" value="F:protein serine/threonine kinase activity"/>
    <property type="evidence" value="ECO:0007669"/>
    <property type="project" value="UniProtKB-KW"/>
</dbReference>
<dbReference type="Gene3D" id="1.10.510.10">
    <property type="entry name" value="Transferase(Phosphotransferase) domain 1"/>
    <property type="match status" value="1"/>
</dbReference>
<evidence type="ECO:0000256" key="18">
    <source>
        <dbReference type="PIRNR" id="PIRNR000641"/>
    </source>
</evidence>
<dbReference type="GO" id="GO:0048544">
    <property type="term" value="P:recognition of pollen"/>
    <property type="evidence" value="ECO:0007669"/>
    <property type="project" value="InterPro"/>
</dbReference>
<dbReference type="InterPro" id="IPR001480">
    <property type="entry name" value="Bulb-type_lectin_dom"/>
</dbReference>
<evidence type="ECO:0000256" key="1">
    <source>
        <dbReference type="ARBA" id="ARBA00004479"/>
    </source>
</evidence>
<dbReference type="SUPFAM" id="SSF51110">
    <property type="entry name" value="alpha-D-mannose-specific plant lectins"/>
    <property type="match status" value="1"/>
</dbReference>
<evidence type="ECO:0000256" key="9">
    <source>
        <dbReference type="ARBA" id="ARBA00022777"/>
    </source>
</evidence>
<organism evidence="23 24">
    <name type="scientific">Helianthus annuus</name>
    <name type="common">Common sunflower</name>
    <dbReference type="NCBI Taxonomy" id="4232"/>
    <lineage>
        <taxon>Eukaryota</taxon>
        <taxon>Viridiplantae</taxon>
        <taxon>Streptophyta</taxon>
        <taxon>Embryophyta</taxon>
        <taxon>Tracheophyta</taxon>
        <taxon>Spermatophyta</taxon>
        <taxon>Magnoliopsida</taxon>
        <taxon>eudicotyledons</taxon>
        <taxon>Gunneridae</taxon>
        <taxon>Pentapetalae</taxon>
        <taxon>asterids</taxon>
        <taxon>campanulids</taxon>
        <taxon>Asterales</taxon>
        <taxon>Asteraceae</taxon>
        <taxon>Asteroideae</taxon>
        <taxon>Heliantheae alliance</taxon>
        <taxon>Heliantheae</taxon>
        <taxon>Helianthus</taxon>
    </lineage>
</organism>
<dbReference type="PROSITE" id="PS00108">
    <property type="entry name" value="PROTEIN_KINASE_ST"/>
    <property type="match status" value="1"/>
</dbReference>
<keyword evidence="9 18" id="KW-0418">Kinase</keyword>
<dbReference type="AlphaFoldDB" id="A0A251VHA3"/>
<feature type="binding site" evidence="19">
    <location>
        <position position="552"/>
    </location>
    <ligand>
        <name>ATP</name>
        <dbReference type="ChEBI" id="CHEBI:30616"/>
    </ligand>
</feature>
<dbReference type="OMA" id="DSPPNAY"/>
<accession>A0A251VHA3</accession>
<keyword evidence="4 18" id="KW-0808">Transferase</keyword>
<keyword evidence="3" id="KW-0245">EGF-like domain</keyword>
<dbReference type="GO" id="GO:0004672">
    <property type="term" value="F:protein kinase activity"/>
    <property type="evidence" value="ECO:0000318"/>
    <property type="project" value="GO_Central"/>
</dbReference>
<gene>
    <name evidence="23" type="ORF">HannXRQ_Chr02g0048331</name>
</gene>
<keyword evidence="11 20" id="KW-1133">Transmembrane helix</keyword>
<evidence type="ECO:0000313" key="24">
    <source>
        <dbReference type="Proteomes" id="UP000215914"/>
    </source>
</evidence>
<dbReference type="SMART" id="SM00108">
    <property type="entry name" value="B_lectin"/>
    <property type="match status" value="1"/>
</dbReference>
<dbReference type="SUPFAM" id="SSF56112">
    <property type="entry name" value="Protein kinase-like (PK-like)"/>
    <property type="match status" value="1"/>
</dbReference>
<dbReference type="PANTHER" id="PTHR47976">
    <property type="entry name" value="G-TYPE LECTIN S-RECEPTOR-LIKE SERINE/THREONINE-PROTEIN KINASE SD2-5"/>
    <property type="match status" value="1"/>
</dbReference>
<keyword evidence="12 20" id="KW-0472">Membrane</keyword>
<dbReference type="Pfam" id="PF00069">
    <property type="entry name" value="Pkinase"/>
    <property type="match status" value="1"/>
</dbReference>
<keyword evidence="5 20" id="KW-0812">Transmembrane</keyword>
<feature type="transmembrane region" description="Helical" evidence="20">
    <location>
        <begin position="460"/>
        <end position="486"/>
    </location>
</feature>
<feature type="domain" description="Bulb-type lectin" evidence="22">
    <location>
        <begin position="43"/>
        <end position="161"/>
    </location>
</feature>
<dbReference type="PROSITE" id="PS00107">
    <property type="entry name" value="PROTEIN_KINASE_ATP"/>
    <property type="match status" value="1"/>
</dbReference>
<evidence type="ECO:0000256" key="13">
    <source>
        <dbReference type="ARBA" id="ARBA00023157"/>
    </source>
</evidence>
<proteinExistence type="inferred from homology"/>
<evidence type="ECO:0000256" key="20">
    <source>
        <dbReference type="SAM" id="Phobius"/>
    </source>
</evidence>
<dbReference type="InterPro" id="IPR017441">
    <property type="entry name" value="Protein_kinase_ATP_BS"/>
</dbReference>
<evidence type="ECO:0000256" key="4">
    <source>
        <dbReference type="ARBA" id="ARBA00022679"/>
    </source>
</evidence>
<comment type="catalytic activity">
    <reaction evidence="16 18">
        <text>L-threonyl-[protein] + ATP = O-phospho-L-threonyl-[protein] + ADP + H(+)</text>
        <dbReference type="Rhea" id="RHEA:46608"/>
        <dbReference type="Rhea" id="RHEA-COMP:11060"/>
        <dbReference type="Rhea" id="RHEA-COMP:11605"/>
        <dbReference type="ChEBI" id="CHEBI:15378"/>
        <dbReference type="ChEBI" id="CHEBI:30013"/>
        <dbReference type="ChEBI" id="CHEBI:30616"/>
        <dbReference type="ChEBI" id="CHEBI:61977"/>
        <dbReference type="ChEBI" id="CHEBI:456216"/>
        <dbReference type="EC" id="2.7.11.1"/>
    </reaction>
</comment>
<dbReference type="GO" id="GO:0005524">
    <property type="term" value="F:ATP binding"/>
    <property type="evidence" value="ECO:0007669"/>
    <property type="project" value="UniProtKB-UniRule"/>
</dbReference>
<dbReference type="InterPro" id="IPR000719">
    <property type="entry name" value="Prot_kinase_dom"/>
</dbReference>
<evidence type="ECO:0000256" key="19">
    <source>
        <dbReference type="PROSITE-ProRule" id="PRU10141"/>
    </source>
</evidence>
<dbReference type="Gene3D" id="3.30.200.20">
    <property type="entry name" value="Phosphorylase Kinase, domain 1"/>
    <property type="match status" value="1"/>
</dbReference>
<evidence type="ECO:0000256" key="17">
    <source>
        <dbReference type="ARBA" id="ARBA00048679"/>
    </source>
</evidence>
<keyword evidence="24" id="KW-1185">Reference proteome</keyword>
<reference evidence="24" key="1">
    <citation type="journal article" date="2017" name="Nature">
        <title>The sunflower genome provides insights into oil metabolism, flowering and Asterid evolution.</title>
        <authorList>
            <person name="Badouin H."/>
            <person name="Gouzy J."/>
            <person name="Grassa C.J."/>
            <person name="Murat F."/>
            <person name="Staton S.E."/>
            <person name="Cottret L."/>
            <person name="Lelandais-Briere C."/>
            <person name="Owens G.L."/>
            <person name="Carrere S."/>
            <person name="Mayjonade B."/>
            <person name="Legrand L."/>
            <person name="Gill N."/>
            <person name="Kane N.C."/>
            <person name="Bowers J.E."/>
            <person name="Hubner S."/>
            <person name="Bellec A."/>
            <person name="Berard A."/>
            <person name="Berges H."/>
            <person name="Blanchet N."/>
            <person name="Boniface M.C."/>
            <person name="Brunel D."/>
            <person name="Catrice O."/>
            <person name="Chaidir N."/>
            <person name="Claudel C."/>
            <person name="Donnadieu C."/>
            <person name="Faraut T."/>
            <person name="Fievet G."/>
            <person name="Helmstetter N."/>
            <person name="King M."/>
            <person name="Knapp S.J."/>
            <person name="Lai Z."/>
            <person name="Le Paslier M.C."/>
            <person name="Lippi Y."/>
            <person name="Lorenzon L."/>
            <person name="Mandel J.R."/>
            <person name="Marage G."/>
            <person name="Marchand G."/>
            <person name="Marquand E."/>
            <person name="Bret-Mestries E."/>
            <person name="Morien E."/>
            <person name="Nambeesan S."/>
            <person name="Nguyen T."/>
            <person name="Pegot-Espagnet P."/>
            <person name="Pouilly N."/>
            <person name="Raftis F."/>
            <person name="Sallet E."/>
            <person name="Schiex T."/>
            <person name="Thomas J."/>
            <person name="Vandecasteele C."/>
            <person name="Vares D."/>
            <person name="Vear F."/>
            <person name="Vautrin S."/>
            <person name="Crespi M."/>
            <person name="Mangin B."/>
            <person name="Burke J.M."/>
            <person name="Salse J."/>
            <person name="Munos S."/>
            <person name="Vincourt P."/>
            <person name="Rieseberg L.H."/>
            <person name="Langlade N.B."/>
        </authorList>
    </citation>
    <scope>NUCLEOTIDE SEQUENCE [LARGE SCALE GENOMIC DNA]</scope>
    <source>
        <strain evidence="24">cv. SF193</strain>
    </source>
</reference>
<dbReference type="Proteomes" id="UP000215914">
    <property type="component" value="Chromosome 2"/>
</dbReference>
<dbReference type="GO" id="GO:0016020">
    <property type="term" value="C:membrane"/>
    <property type="evidence" value="ECO:0007669"/>
    <property type="project" value="UniProtKB-SubCell"/>
</dbReference>
<dbReference type="PROSITE" id="PS50927">
    <property type="entry name" value="BULB_LECTIN"/>
    <property type="match status" value="1"/>
</dbReference>
<keyword evidence="8 18" id="KW-0547">Nucleotide-binding</keyword>
<dbReference type="FunFam" id="1.10.510.10:FF:000237">
    <property type="entry name" value="G-type lectin S-receptor-like serine/threonine-protein kinase"/>
    <property type="match status" value="1"/>
</dbReference>
<keyword evidence="6" id="KW-0732">Signal</keyword>
<dbReference type="InParanoid" id="A0A251VHA3"/>
<keyword evidence="10 18" id="KW-0067">ATP-binding</keyword>
<dbReference type="InterPro" id="IPR011009">
    <property type="entry name" value="Kinase-like_dom_sf"/>
</dbReference>
<evidence type="ECO:0000259" key="22">
    <source>
        <dbReference type="PROSITE" id="PS50927"/>
    </source>
</evidence>
<keyword evidence="13" id="KW-1015">Disulfide bond</keyword>
<dbReference type="Pfam" id="PF00954">
    <property type="entry name" value="S_locus_glycop"/>
    <property type="match status" value="1"/>
</dbReference>